<protein>
    <submittedName>
        <fullName evidence="1">Uncharacterized protein</fullName>
    </submittedName>
</protein>
<gene>
    <name evidence="1" type="ordered locus">Sdel_2103</name>
</gene>
<accession>D1B4U5</accession>
<dbReference type="RefSeq" id="WP_012857860.1">
    <property type="nucleotide sequence ID" value="NC_013512.1"/>
</dbReference>
<dbReference type="STRING" id="525898.Sdel_2103"/>
<dbReference type="KEGG" id="sdl:Sdel_2103"/>
<organism evidence="1 2">
    <name type="scientific">Sulfurospirillum deleyianum (strain ATCC 51133 / DSM 6946 / 5175)</name>
    <dbReference type="NCBI Taxonomy" id="525898"/>
    <lineage>
        <taxon>Bacteria</taxon>
        <taxon>Pseudomonadati</taxon>
        <taxon>Campylobacterota</taxon>
        <taxon>Epsilonproteobacteria</taxon>
        <taxon>Campylobacterales</taxon>
        <taxon>Sulfurospirillaceae</taxon>
        <taxon>Sulfurospirillum</taxon>
    </lineage>
</organism>
<evidence type="ECO:0000313" key="2">
    <source>
        <dbReference type="Proteomes" id="UP000002222"/>
    </source>
</evidence>
<dbReference type="Proteomes" id="UP000002222">
    <property type="component" value="Chromosome"/>
</dbReference>
<dbReference type="HOGENOM" id="CLU_1703331_0_0_7"/>
<dbReference type="EMBL" id="CP001816">
    <property type="protein sequence ID" value="ACZ13115.1"/>
    <property type="molecule type" value="Genomic_DNA"/>
</dbReference>
<keyword evidence="2" id="KW-1185">Reference proteome</keyword>
<dbReference type="AlphaFoldDB" id="D1B4U5"/>
<name>D1B4U5_SULD5</name>
<dbReference type="OrthoDB" id="5339557at2"/>
<sequence precursor="true">MRVFLLCALALNLLLGASTFKETRYLYALDKTLTLEGFITFGEENIVIEYTKPNTKVLTYFEDKLSIQDENGYQMIDTQQMPSLHYFFMIIQAVHTQNTPALEMFFETQNGILIPKGVAAEVLEKVEIHYVGDTLHSLHVAMKNGDRIDIEVSN</sequence>
<proteinExistence type="predicted"/>
<evidence type="ECO:0000313" key="1">
    <source>
        <dbReference type="EMBL" id="ACZ13115.1"/>
    </source>
</evidence>
<reference evidence="1 2" key="2">
    <citation type="journal article" date="2010" name="Stand. Genomic Sci.">
        <title>Complete genome sequence of Sulfurospirillum deleyianum type strain (5175).</title>
        <authorList>
            <person name="Sikorski J."/>
            <person name="Lapidus A."/>
            <person name="Copeland A."/>
            <person name="Glavina Del Rio T."/>
            <person name="Nolan M."/>
            <person name="Lucas S."/>
            <person name="Chen F."/>
            <person name="Tice H."/>
            <person name="Cheng J.F."/>
            <person name="Saunders E."/>
            <person name="Bruce D."/>
            <person name="Goodwin L."/>
            <person name="Pitluck S."/>
            <person name="Ovchinnikova G."/>
            <person name="Pati A."/>
            <person name="Ivanova N."/>
            <person name="Mavromatis K."/>
            <person name="Chen A."/>
            <person name="Palaniappan K."/>
            <person name="Chain P."/>
            <person name="Land M."/>
            <person name="Hauser L."/>
            <person name="Chang Y.J."/>
            <person name="Jeffries C.D."/>
            <person name="Brettin T."/>
            <person name="Detter J.C."/>
            <person name="Han C."/>
            <person name="Rohde M."/>
            <person name="Lang E."/>
            <person name="Spring S."/>
            <person name="Goker M."/>
            <person name="Bristow J."/>
            <person name="Eisen J.A."/>
            <person name="Markowitz V."/>
            <person name="Hugenholtz P."/>
            <person name="Kyrpides N.C."/>
            <person name="Klenk H.P."/>
        </authorList>
    </citation>
    <scope>NUCLEOTIDE SEQUENCE [LARGE SCALE GENOMIC DNA]</scope>
    <source>
        <strain evidence="2">ATCC 51133 / DSM 6946 / 5175</strain>
    </source>
</reference>
<reference evidence="2" key="1">
    <citation type="submission" date="2009-11" db="EMBL/GenBank/DDBJ databases">
        <title>The complete genome of Sulfurospirillum deleyianum DSM 6946.</title>
        <authorList>
            <consortium name="US DOE Joint Genome Institute (JGI-PGF)"/>
            <person name="Lucas S."/>
            <person name="Copeland A."/>
            <person name="Lapidus A."/>
            <person name="Glavina del Rio T."/>
            <person name="Dalin E."/>
            <person name="Tice H."/>
            <person name="Bruce D."/>
            <person name="Goodwin L."/>
            <person name="Pitluck S."/>
            <person name="Kyrpides N."/>
            <person name="Mavromatis K."/>
            <person name="Ivanova N."/>
            <person name="Ovchinnikova G."/>
            <person name="Munk A.C."/>
            <person name="Lu M."/>
            <person name="Brettin T."/>
            <person name="Detter J.C."/>
            <person name="Han C."/>
            <person name="Tapia R."/>
            <person name="Larimer F."/>
            <person name="Land M."/>
            <person name="Hauser L."/>
            <person name="Markowitz V."/>
            <person name="Cheng J.F."/>
            <person name="Hugenholtz P."/>
            <person name="Woyke T."/>
            <person name="Wu D."/>
            <person name="Aumann P."/>
            <person name="Schneider S."/>
            <person name="Lang E."/>
            <person name="Spring S."/>
            <person name="Klenk H.P."/>
            <person name="Eisen J.A."/>
        </authorList>
    </citation>
    <scope>NUCLEOTIDE SEQUENCE [LARGE SCALE GENOMIC DNA]</scope>
    <source>
        <strain evidence="2">ATCC 51133 / DSM 6946 / 5175</strain>
    </source>
</reference>